<evidence type="ECO:0000256" key="2">
    <source>
        <dbReference type="ARBA" id="ARBA00008020"/>
    </source>
</evidence>
<proteinExistence type="inferred from homology"/>
<evidence type="ECO:0000256" key="8">
    <source>
        <dbReference type="ARBA" id="ARBA00024086"/>
    </source>
</evidence>
<evidence type="ECO:0000256" key="4">
    <source>
        <dbReference type="ARBA" id="ARBA00022490"/>
    </source>
</evidence>
<dbReference type="Gene3D" id="1.10.560.10">
    <property type="entry name" value="GroEL-like equatorial domain"/>
    <property type="match status" value="1"/>
</dbReference>
<comment type="subunit">
    <text evidence="3">Heterooligomeric complex of about 850 to 900 kDa that forms two stacked rings, 12 to 16 nm in diameter.</text>
</comment>
<evidence type="ECO:0000256" key="7">
    <source>
        <dbReference type="ARBA" id="ARBA00023186"/>
    </source>
</evidence>
<name>A0A1R2AMY0_9CILI</name>
<dbReference type="InterPro" id="IPR027409">
    <property type="entry name" value="GroEL-like_apical_dom_sf"/>
</dbReference>
<dbReference type="NCBIfam" id="NF041082">
    <property type="entry name" value="thermosome_alpha"/>
    <property type="match status" value="1"/>
</dbReference>
<keyword evidence="5 11" id="KW-0547">Nucleotide-binding</keyword>
<gene>
    <name evidence="12" type="ORF">SteCoe_37676</name>
</gene>
<dbReference type="GO" id="GO:0016887">
    <property type="term" value="F:ATP hydrolysis activity"/>
    <property type="evidence" value="ECO:0007669"/>
    <property type="project" value="InterPro"/>
</dbReference>
<dbReference type="CDD" id="cd03339">
    <property type="entry name" value="TCP1_epsilon"/>
    <property type="match status" value="1"/>
</dbReference>
<evidence type="ECO:0000256" key="1">
    <source>
        <dbReference type="ARBA" id="ARBA00004496"/>
    </source>
</evidence>
<keyword evidence="4" id="KW-0963">Cytoplasm</keyword>
<dbReference type="InterPro" id="IPR002194">
    <property type="entry name" value="Chaperonin_TCP-1_CS"/>
</dbReference>
<dbReference type="NCBIfam" id="TIGR02343">
    <property type="entry name" value="chap_CCT_epsi"/>
    <property type="match status" value="1"/>
</dbReference>
<dbReference type="InterPro" id="IPR027410">
    <property type="entry name" value="TCP-1-like_intermed_sf"/>
</dbReference>
<dbReference type="SUPFAM" id="SSF52029">
    <property type="entry name" value="GroEL apical domain-like"/>
    <property type="match status" value="1"/>
</dbReference>
<dbReference type="PANTHER" id="PTHR11353">
    <property type="entry name" value="CHAPERONIN"/>
    <property type="match status" value="1"/>
</dbReference>
<dbReference type="PROSITE" id="PS00995">
    <property type="entry name" value="TCP1_3"/>
    <property type="match status" value="1"/>
</dbReference>
<organism evidence="12 13">
    <name type="scientific">Stentor coeruleus</name>
    <dbReference type="NCBI Taxonomy" id="5963"/>
    <lineage>
        <taxon>Eukaryota</taxon>
        <taxon>Sar</taxon>
        <taxon>Alveolata</taxon>
        <taxon>Ciliophora</taxon>
        <taxon>Postciliodesmatophora</taxon>
        <taxon>Heterotrichea</taxon>
        <taxon>Heterotrichida</taxon>
        <taxon>Stentoridae</taxon>
        <taxon>Stentor</taxon>
    </lineage>
</organism>
<dbReference type="Proteomes" id="UP000187209">
    <property type="component" value="Unassembled WGS sequence"/>
</dbReference>
<comment type="caution">
    <text evidence="12">The sequence shown here is derived from an EMBL/GenBank/DDBJ whole genome shotgun (WGS) entry which is preliminary data.</text>
</comment>
<dbReference type="SUPFAM" id="SSF54849">
    <property type="entry name" value="GroEL-intermediate domain like"/>
    <property type="match status" value="1"/>
</dbReference>
<dbReference type="InterPro" id="IPR017998">
    <property type="entry name" value="Chaperone_TCP-1"/>
</dbReference>
<dbReference type="Gene3D" id="3.30.260.10">
    <property type="entry name" value="TCP-1-like chaperonin intermediate domain"/>
    <property type="match status" value="1"/>
</dbReference>
<dbReference type="Gene3D" id="3.50.7.10">
    <property type="entry name" value="GroEL"/>
    <property type="match status" value="1"/>
</dbReference>
<dbReference type="AlphaFoldDB" id="A0A1R2AMY0"/>
<dbReference type="SUPFAM" id="SSF48592">
    <property type="entry name" value="GroEL equatorial domain-like"/>
    <property type="match status" value="1"/>
</dbReference>
<dbReference type="GO" id="GO:0005832">
    <property type="term" value="C:chaperonin-containing T-complex"/>
    <property type="evidence" value="ECO:0007669"/>
    <property type="project" value="UniProtKB-ARBA"/>
</dbReference>
<dbReference type="GO" id="GO:0005524">
    <property type="term" value="F:ATP binding"/>
    <property type="evidence" value="ECO:0007669"/>
    <property type="project" value="UniProtKB-KW"/>
</dbReference>
<protein>
    <recommendedName>
        <fullName evidence="8">T-complex protein 1 subunit epsilon</fullName>
    </recommendedName>
    <alternativeName>
        <fullName evidence="10">CCT-epsilon</fullName>
    </alternativeName>
</protein>
<dbReference type="GO" id="GO:0051082">
    <property type="term" value="F:unfolded protein binding"/>
    <property type="evidence" value="ECO:0007669"/>
    <property type="project" value="InterPro"/>
</dbReference>
<evidence type="ECO:0000256" key="3">
    <source>
        <dbReference type="ARBA" id="ARBA00011531"/>
    </source>
</evidence>
<evidence type="ECO:0000313" key="12">
    <source>
        <dbReference type="EMBL" id="OMJ65750.1"/>
    </source>
</evidence>
<dbReference type="NCBIfam" id="NF041083">
    <property type="entry name" value="thermosome_beta"/>
    <property type="match status" value="1"/>
</dbReference>
<dbReference type="Pfam" id="PF00118">
    <property type="entry name" value="Cpn60_TCP1"/>
    <property type="match status" value="1"/>
</dbReference>
<dbReference type="GO" id="GO:0140662">
    <property type="term" value="F:ATP-dependent protein folding chaperone"/>
    <property type="evidence" value="ECO:0007669"/>
    <property type="project" value="InterPro"/>
</dbReference>
<keyword evidence="6 11" id="KW-0067">ATP-binding</keyword>
<evidence type="ECO:0000256" key="9">
    <source>
        <dbReference type="ARBA" id="ARBA00024677"/>
    </source>
</evidence>
<evidence type="ECO:0000256" key="6">
    <source>
        <dbReference type="ARBA" id="ARBA00022840"/>
    </source>
</evidence>
<comment type="subcellular location">
    <subcellularLocation>
        <location evidence="1">Cytoplasm</location>
    </subcellularLocation>
</comment>
<dbReference type="PROSITE" id="PS00750">
    <property type="entry name" value="TCP1_1"/>
    <property type="match status" value="1"/>
</dbReference>
<comment type="function">
    <text evidence="9">Molecular chaperone; assists the folding of proteins upon ATP hydrolysis. Known to play a role, in vitro, in the folding of actin and tubulin.</text>
</comment>
<sequence length="542" mass="59584">MASAQGQFLAFDEFGRPFIVIREQEKRARVKGLEAQRANINAARAVSNLLRTSLGPKGMDKILVSQDGDVTITNDGATIMEKMDVKHQVAKLLVELSQSQDNEIGDGTTGVVILAGALLESALNLLDKGLHPLRVCDGFERACEIAVKHLEATSQELDVFANDNELLKKAAVTCLCSKVVSNRQNELAAIAVEAVLDVADIKRKDVNFEHIKVEGKPGGSLEDTCLIRGIVIDKDMSHPQMAKVVKDAKIAILTCPFEPPKPKTKHKLEISNAEDYRKLYEQEQQYFVKMIEDVKNSGSNIVICQWGFDDEANYLLHANKLPAVRWVGGVEIELIAMATGARIVPRFSELSSEKLGRAACVREIGFGTTDDKMIVIEGCANTSAVTVLVRGGNKMIVDEAKRCLHDALCVVRNLIKDSRIVYGGGCAELMASLEITKVVDMEPSIEQYAMRGFADALEDISNALAENSGLNPIETTTWLKNEMKNNPDKRYGVDCNGVGINDMKELNVYESLQSKVQQLQLATQVVRMILKIDDVFAPSEYS</sequence>
<dbReference type="FunFam" id="3.50.7.10:FF:000003">
    <property type="entry name" value="T-complex protein 1 subunit epsilon"/>
    <property type="match status" value="1"/>
</dbReference>
<accession>A0A1R2AMY0</accession>
<dbReference type="PROSITE" id="PS00751">
    <property type="entry name" value="TCP1_2"/>
    <property type="match status" value="1"/>
</dbReference>
<keyword evidence="7 11" id="KW-0143">Chaperone</keyword>
<keyword evidence="13" id="KW-1185">Reference proteome</keyword>
<dbReference type="PRINTS" id="PR00304">
    <property type="entry name" value="TCOMPLEXTCP1"/>
</dbReference>
<dbReference type="InterPro" id="IPR054827">
    <property type="entry name" value="thermosome_alpha"/>
</dbReference>
<dbReference type="OrthoDB" id="10248520at2759"/>
<evidence type="ECO:0000256" key="10">
    <source>
        <dbReference type="ARBA" id="ARBA00033325"/>
    </source>
</evidence>
<dbReference type="EMBL" id="MPUH01001959">
    <property type="protein sequence ID" value="OMJ65750.1"/>
    <property type="molecule type" value="Genomic_DNA"/>
</dbReference>
<dbReference type="InterPro" id="IPR012718">
    <property type="entry name" value="Chap_CCT_epsi"/>
</dbReference>
<evidence type="ECO:0000256" key="5">
    <source>
        <dbReference type="ARBA" id="ARBA00022741"/>
    </source>
</evidence>
<comment type="similarity">
    <text evidence="2 11">Belongs to the TCP-1 chaperonin family.</text>
</comment>
<dbReference type="InterPro" id="IPR002423">
    <property type="entry name" value="Cpn60/GroEL/TCP-1"/>
</dbReference>
<reference evidence="12 13" key="1">
    <citation type="submission" date="2016-11" db="EMBL/GenBank/DDBJ databases">
        <title>The macronuclear genome of Stentor coeruleus: a giant cell with tiny introns.</title>
        <authorList>
            <person name="Slabodnick M."/>
            <person name="Ruby J.G."/>
            <person name="Reiff S.B."/>
            <person name="Swart E.C."/>
            <person name="Gosai S."/>
            <person name="Prabakaran S."/>
            <person name="Witkowska E."/>
            <person name="Larue G.E."/>
            <person name="Fisher S."/>
            <person name="Freeman R.M."/>
            <person name="Gunawardena J."/>
            <person name="Chu W."/>
            <person name="Stover N.A."/>
            <person name="Gregory B.D."/>
            <person name="Nowacki M."/>
            <person name="Derisi J."/>
            <person name="Roy S.W."/>
            <person name="Marshall W.F."/>
            <person name="Sood P."/>
        </authorList>
    </citation>
    <scope>NUCLEOTIDE SEQUENCE [LARGE SCALE GENOMIC DNA]</scope>
    <source>
        <strain evidence="12">WM001</strain>
    </source>
</reference>
<dbReference type="InterPro" id="IPR027413">
    <property type="entry name" value="GROEL-like_equatorial_sf"/>
</dbReference>
<dbReference type="InterPro" id="IPR053374">
    <property type="entry name" value="TCP-1_chaperonin"/>
</dbReference>
<evidence type="ECO:0000313" key="13">
    <source>
        <dbReference type="Proteomes" id="UP000187209"/>
    </source>
</evidence>
<evidence type="ECO:0000256" key="11">
    <source>
        <dbReference type="RuleBase" id="RU004187"/>
    </source>
</evidence>